<proteinExistence type="predicted"/>
<dbReference type="SUPFAM" id="SSF143011">
    <property type="entry name" value="RelE-like"/>
    <property type="match status" value="1"/>
</dbReference>
<evidence type="ECO:0000313" key="3">
    <source>
        <dbReference type="Proteomes" id="UP001267407"/>
    </source>
</evidence>
<name>A0ABU2HEK2_9GAMM</name>
<sequence length="56" mass="6139">MLQRGGSLDEKHVDHPLAGNGQGFRDCHVKPDLVLIYRVSGAVLQLARIGSHSELF</sequence>
<dbReference type="Gene3D" id="3.30.2310.20">
    <property type="entry name" value="RelE-like"/>
    <property type="match status" value="1"/>
</dbReference>
<gene>
    <name evidence="2" type="ORF">RKA07_05175</name>
</gene>
<comment type="caution">
    <text evidence="2">The sequence shown here is derived from an EMBL/GenBank/DDBJ whole genome shotgun (WGS) entry which is preliminary data.</text>
</comment>
<dbReference type="Pfam" id="PF15738">
    <property type="entry name" value="YafQ_toxin"/>
    <property type="match status" value="1"/>
</dbReference>
<accession>A0ABU2HEK2</accession>
<evidence type="ECO:0000313" key="2">
    <source>
        <dbReference type="EMBL" id="MDS1309503.1"/>
    </source>
</evidence>
<dbReference type="EMBL" id="JAVMBO010000007">
    <property type="protein sequence ID" value="MDS1309503.1"/>
    <property type="molecule type" value="Genomic_DNA"/>
</dbReference>
<dbReference type="RefSeq" id="WP_310965782.1">
    <property type="nucleotide sequence ID" value="NZ_JAVMBO010000007.1"/>
</dbReference>
<dbReference type="PANTHER" id="PTHR40588:SF1">
    <property type="entry name" value="MRNA INTERFERASE TOXIN YAFQ"/>
    <property type="match status" value="1"/>
</dbReference>
<dbReference type="InterPro" id="IPR035093">
    <property type="entry name" value="RelE/ParE_toxin_dom_sf"/>
</dbReference>
<organism evidence="2 3">
    <name type="scientific">Marinobacter xiaoshiensis</name>
    <dbReference type="NCBI Taxonomy" id="3073652"/>
    <lineage>
        <taxon>Bacteria</taxon>
        <taxon>Pseudomonadati</taxon>
        <taxon>Pseudomonadota</taxon>
        <taxon>Gammaproteobacteria</taxon>
        <taxon>Pseudomonadales</taxon>
        <taxon>Marinobacteraceae</taxon>
        <taxon>Marinobacter</taxon>
    </lineage>
</organism>
<dbReference type="NCBIfam" id="TIGR02385">
    <property type="entry name" value="RelE_StbE"/>
    <property type="match status" value="1"/>
</dbReference>
<dbReference type="InterPro" id="IPR004386">
    <property type="entry name" value="Toxin_YafQ-like"/>
</dbReference>
<dbReference type="Proteomes" id="UP001267407">
    <property type="component" value="Unassembled WGS sequence"/>
</dbReference>
<keyword evidence="3" id="KW-1185">Reference proteome</keyword>
<dbReference type="PANTHER" id="PTHR40588">
    <property type="entry name" value="MRNA INTERFERASE TOXIN YAFQ"/>
    <property type="match status" value="1"/>
</dbReference>
<keyword evidence="1" id="KW-1277">Toxin-antitoxin system</keyword>
<reference evidence="2" key="1">
    <citation type="submission" date="2023-09" db="EMBL/GenBank/DDBJ databases">
        <title>Marinobacter sediminicola sp. nov. and Marinobacter maritimum sp. nov., isolated from marine sediment.</title>
        <authorList>
            <person name="An J."/>
        </authorList>
    </citation>
    <scope>NUCLEOTIDE SEQUENCE</scope>
    <source>
        <strain evidence="2">F60267</strain>
    </source>
</reference>
<protein>
    <submittedName>
        <fullName evidence="2">Type II toxin-antitoxin system YafQ family toxin</fullName>
    </submittedName>
</protein>
<dbReference type="PIRSF" id="PIRSF006156">
    <property type="entry name" value="YafQ"/>
    <property type="match status" value="1"/>
</dbReference>
<dbReference type="InterPro" id="IPR007712">
    <property type="entry name" value="RelE/ParE_toxin"/>
</dbReference>
<evidence type="ECO:0000256" key="1">
    <source>
        <dbReference type="ARBA" id="ARBA00022649"/>
    </source>
</evidence>